<organism evidence="1 2">
    <name type="scientific">Actinophytocola oryzae</name>
    <dbReference type="NCBI Taxonomy" id="502181"/>
    <lineage>
        <taxon>Bacteria</taxon>
        <taxon>Bacillati</taxon>
        <taxon>Actinomycetota</taxon>
        <taxon>Actinomycetes</taxon>
        <taxon>Pseudonocardiales</taxon>
        <taxon>Pseudonocardiaceae</taxon>
    </lineage>
</organism>
<gene>
    <name evidence="1" type="ORF">CLV71_108233</name>
</gene>
<proteinExistence type="predicted"/>
<keyword evidence="2" id="KW-1185">Reference proteome</keyword>
<evidence type="ECO:0000313" key="2">
    <source>
        <dbReference type="Proteomes" id="UP000294927"/>
    </source>
</evidence>
<reference evidence="1 2" key="1">
    <citation type="submission" date="2019-03" db="EMBL/GenBank/DDBJ databases">
        <title>Genomic Encyclopedia of Archaeal and Bacterial Type Strains, Phase II (KMG-II): from individual species to whole genera.</title>
        <authorList>
            <person name="Goeker M."/>
        </authorList>
    </citation>
    <scope>NUCLEOTIDE SEQUENCE [LARGE SCALE GENOMIC DNA]</scope>
    <source>
        <strain evidence="1 2">DSM 45499</strain>
    </source>
</reference>
<sequence length="145" mass="15337">MSPTQRDEPLRDLARVHALRTADWRTDGVRLRSGVVDRLTAAQTFLPRALRFLVVSGHHGPAGAGPCPDAADHATGGAVDLSLHVSGSPEPALWSAAPPPEWPVCAAALTAVGMVGGDTWWHWSFGDSRWCASTGAQAPVYDPIP</sequence>
<dbReference type="AlphaFoldDB" id="A0A4R7VHP1"/>
<dbReference type="InterPro" id="IPR009045">
    <property type="entry name" value="Zn_M74/Hedgehog-like"/>
</dbReference>
<dbReference type="RefSeq" id="WP_133904908.1">
    <property type="nucleotide sequence ID" value="NZ_SOCP01000008.1"/>
</dbReference>
<dbReference type="SUPFAM" id="SSF55166">
    <property type="entry name" value="Hedgehog/DD-peptidase"/>
    <property type="match status" value="1"/>
</dbReference>
<evidence type="ECO:0000313" key="1">
    <source>
        <dbReference type="EMBL" id="TDV48873.1"/>
    </source>
</evidence>
<protein>
    <submittedName>
        <fullName evidence="1">D-alanyl-D-alanine dipeptidase</fullName>
    </submittedName>
</protein>
<dbReference type="Proteomes" id="UP000294927">
    <property type="component" value="Unassembled WGS sequence"/>
</dbReference>
<dbReference type="OrthoDB" id="9801430at2"/>
<comment type="caution">
    <text evidence="1">The sequence shown here is derived from an EMBL/GenBank/DDBJ whole genome shotgun (WGS) entry which is preliminary data.</text>
</comment>
<dbReference type="EMBL" id="SOCP01000008">
    <property type="protein sequence ID" value="TDV48873.1"/>
    <property type="molecule type" value="Genomic_DNA"/>
</dbReference>
<accession>A0A4R7VHP1</accession>
<name>A0A4R7VHP1_9PSEU</name>